<dbReference type="Pfam" id="PF17741">
    <property type="entry name" value="DUF5578"/>
    <property type="match status" value="1"/>
</dbReference>
<organism evidence="1 2">
    <name type="scientific">Adineta steineri</name>
    <dbReference type="NCBI Taxonomy" id="433720"/>
    <lineage>
        <taxon>Eukaryota</taxon>
        <taxon>Metazoa</taxon>
        <taxon>Spiralia</taxon>
        <taxon>Gnathifera</taxon>
        <taxon>Rotifera</taxon>
        <taxon>Eurotatoria</taxon>
        <taxon>Bdelloidea</taxon>
        <taxon>Adinetida</taxon>
        <taxon>Adinetidae</taxon>
        <taxon>Adineta</taxon>
    </lineage>
</organism>
<accession>A0A820F2C0</accession>
<sequence>MPNARQEASLTQIRRLLSRWDQGSTKARRQILLDFIELHKSITEPELETEFAQSASLFFTRISKLFF</sequence>
<dbReference type="PANTHER" id="PTHR34258">
    <property type="entry name" value="ARMADILLO-LIKE HELICAL DOMAIN CONTAINING PROTEIN 1"/>
    <property type="match status" value="1"/>
</dbReference>
<protein>
    <submittedName>
        <fullName evidence="1">Uncharacterized protein</fullName>
    </submittedName>
</protein>
<reference evidence="1" key="1">
    <citation type="submission" date="2021-02" db="EMBL/GenBank/DDBJ databases">
        <authorList>
            <person name="Nowell W R."/>
        </authorList>
    </citation>
    <scope>NUCLEOTIDE SEQUENCE</scope>
</reference>
<gene>
    <name evidence="1" type="ORF">OKA104_LOCUS43924</name>
</gene>
<dbReference type="AlphaFoldDB" id="A0A820F2C0"/>
<name>A0A820F2C0_9BILA</name>
<comment type="caution">
    <text evidence="1">The sequence shown here is derived from an EMBL/GenBank/DDBJ whole genome shotgun (WGS) entry which is preliminary data.</text>
</comment>
<dbReference type="EMBL" id="CAJOAY010012825">
    <property type="protein sequence ID" value="CAF4257192.1"/>
    <property type="molecule type" value="Genomic_DNA"/>
</dbReference>
<dbReference type="PANTHER" id="PTHR34258:SF1">
    <property type="entry name" value="ARMADILLO-LIKE HELICAL DOMAIN CONTAINING PROTEIN 1"/>
    <property type="match status" value="1"/>
</dbReference>
<proteinExistence type="predicted"/>
<dbReference type="InterPro" id="IPR041090">
    <property type="entry name" value="DUF5578"/>
</dbReference>
<dbReference type="Proteomes" id="UP000663881">
    <property type="component" value="Unassembled WGS sequence"/>
</dbReference>
<evidence type="ECO:0000313" key="1">
    <source>
        <dbReference type="EMBL" id="CAF4257192.1"/>
    </source>
</evidence>
<evidence type="ECO:0000313" key="2">
    <source>
        <dbReference type="Proteomes" id="UP000663881"/>
    </source>
</evidence>